<reference evidence="1 2" key="1">
    <citation type="submission" date="2019-08" db="EMBL/GenBank/DDBJ databases">
        <title>In-depth cultivation of the pig gut microbiome towards novel bacterial diversity and tailored functional studies.</title>
        <authorList>
            <person name="Wylensek D."/>
            <person name="Hitch T.C.A."/>
            <person name="Clavel T."/>
        </authorList>
    </citation>
    <scope>NUCLEOTIDE SEQUENCE [LARGE SCALE GENOMIC DNA]</scope>
    <source>
        <strain evidence="1 2">WCA-389-WT-23D1</strain>
    </source>
</reference>
<accession>A0A7X2NKK0</accession>
<dbReference type="RefSeq" id="WP_154471982.1">
    <property type="nucleotide sequence ID" value="NZ_VUMD01000006.1"/>
</dbReference>
<organism evidence="1 2">
    <name type="scientific">Clostridium porci</name>
    <dbReference type="NCBI Taxonomy" id="2605778"/>
    <lineage>
        <taxon>Bacteria</taxon>
        <taxon>Bacillati</taxon>
        <taxon>Bacillota</taxon>
        <taxon>Clostridia</taxon>
        <taxon>Eubacteriales</taxon>
        <taxon>Clostridiaceae</taxon>
        <taxon>Clostridium</taxon>
    </lineage>
</organism>
<evidence type="ECO:0000313" key="2">
    <source>
        <dbReference type="Proteomes" id="UP000429958"/>
    </source>
</evidence>
<keyword evidence="2" id="KW-1185">Reference proteome</keyword>
<comment type="caution">
    <text evidence="1">The sequence shown here is derived from an EMBL/GenBank/DDBJ whole genome shotgun (WGS) entry which is preliminary data.</text>
</comment>
<proteinExistence type="predicted"/>
<gene>
    <name evidence="1" type="ORF">FYJ39_08130</name>
</gene>
<name>A0A7X2NKK0_9CLOT</name>
<sequence length="225" mass="26652">MSYAFTISFLEVPQDEVMAVCTEIVNEHFKNKQQVIEENCMYAPPVRNFCMQDVTVNQYRKSPWKEADRFWLKQLFQVEFLYWEQYGLLGIVGIEMPPLERKPVSVYFQNSTDRDYEYTTWAGIGLFERICEEIQAVAEEELTKRMVQDNNDSDETPDVEYIRKTAVYDQIYQALDLDSWLWKRDGNFINLTMGPAREQVDWLKLSQDFEKTLLDNGFLSEDPKP</sequence>
<protein>
    <submittedName>
        <fullName evidence="1">Uncharacterized protein</fullName>
    </submittedName>
</protein>
<dbReference type="EMBL" id="VUMD01000006">
    <property type="protein sequence ID" value="MSS36537.1"/>
    <property type="molecule type" value="Genomic_DNA"/>
</dbReference>
<dbReference type="AlphaFoldDB" id="A0A7X2NKK0"/>
<evidence type="ECO:0000313" key="1">
    <source>
        <dbReference type="EMBL" id="MSS36537.1"/>
    </source>
</evidence>
<dbReference type="Proteomes" id="UP000429958">
    <property type="component" value="Unassembled WGS sequence"/>
</dbReference>